<dbReference type="FunCoup" id="A0A6I9QE68">
    <property type="interactions" value="2734"/>
</dbReference>
<feature type="domain" description="ORC5 lid" evidence="10">
    <location>
        <begin position="265"/>
        <end position="317"/>
    </location>
</feature>
<feature type="domain" description="Orc1-like AAA ATPase" evidence="8">
    <location>
        <begin position="56"/>
        <end position="206"/>
    </location>
</feature>
<dbReference type="Pfam" id="PF13191">
    <property type="entry name" value="AAA_16"/>
    <property type="match status" value="1"/>
</dbReference>
<protein>
    <submittedName>
        <fullName evidence="12">Origin of replication complex subunit 1 isoform X1</fullName>
    </submittedName>
</protein>
<evidence type="ECO:0000259" key="9">
    <source>
        <dbReference type="Pfam" id="PF14630"/>
    </source>
</evidence>
<evidence type="ECO:0000256" key="7">
    <source>
        <dbReference type="SAM" id="MobiDB-lite"/>
    </source>
</evidence>
<name>A0A6I9QE68_ELAGV</name>
<dbReference type="OrthoDB" id="365981at2759"/>
<accession>A0A6I9QE68</accession>
<gene>
    <name evidence="12" type="primary">LOC105034434</name>
</gene>
<sequence>MGTEGATPERRTTRSSSSLSKPSLDAPKPPLSTRPSLPNDLLFSDEPLSIDTLLSNFPGRGAQVLEILRLIGPPNSPMLPLLLHGGVSTGKTSVILQILHHINRPFVYTSCCSCHSPRILFESVLNQLFLHRKNPSNGYLSARRCERASDFINLLRDALSQVTGSPRGKKSKLDGNGEMIYLIFDNVELIRSWNKSSDILALLFRLFDILNIPEVGLIYISNAAPDAYYSMAGSVEPVGVYFPDYTVDDLFNIFMLRSPANRKLYSSFLSVVLKPFFRVTRRIDELATAFDPLFQKYCEPLADLNLVPDESMKRRLFVRLQPHLSASLNETFRVPSECSFEANKEGTCSKKGNIRKLSGRETSNELDFHMSVSAKYLLISAFLASRNPATLDAALFDSTGGSNNRKQKKKSSQAIMDQKDEMAEEMLLKGPGSFPLERLLAIFQCITSVGEGTLEEEQLEDGMVIESGNVGLMSDVLLQLSTLCNANFICKSGSCPLEGSTRYRSTVDEDMALKVARSINFPLSKYMYRR</sequence>
<keyword evidence="6" id="KW-0539">Nucleus</keyword>
<dbReference type="FunFam" id="3.40.50.300:FF:002310">
    <property type="entry name" value="Origin of replication complex subunit 5"/>
    <property type="match status" value="1"/>
</dbReference>
<comment type="subcellular location">
    <subcellularLocation>
        <location evidence="1">Nucleus</location>
    </subcellularLocation>
</comment>
<keyword evidence="4" id="KW-0547">Nucleotide-binding</keyword>
<dbReference type="InterPro" id="IPR027417">
    <property type="entry name" value="P-loop_NTPase"/>
</dbReference>
<evidence type="ECO:0000256" key="4">
    <source>
        <dbReference type="ARBA" id="ARBA00022741"/>
    </source>
</evidence>
<evidence type="ECO:0000313" key="11">
    <source>
        <dbReference type="Proteomes" id="UP000504607"/>
    </source>
</evidence>
<dbReference type="InterPro" id="IPR020796">
    <property type="entry name" value="ORC5"/>
</dbReference>
<dbReference type="Pfam" id="PF14630">
    <property type="entry name" value="ORC5_C"/>
    <property type="match status" value="1"/>
</dbReference>
<feature type="region of interest" description="Disordered" evidence="7">
    <location>
        <begin position="1"/>
        <end position="38"/>
    </location>
</feature>
<evidence type="ECO:0000313" key="12">
    <source>
        <dbReference type="RefSeq" id="XP_010907900.1"/>
    </source>
</evidence>
<evidence type="ECO:0000256" key="6">
    <source>
        <dbReference type="ARBA" id="ARBA00023242"/>
    </source>
</evidence>
<dbReference type="GO" id="GO:0003688">
    <property type="term" value="F:DNA replication origin binding"/>
    <property type="evidence" value="ECO:0007669"/>
    <property type="project" value="TreeGrafter"/>
</dbReference>
<evidence type="ECO:0000256" key="5">
    <source>
        <dbReference type="ARBA" id="ARBA00022840"/>
    </source>
</evidence>
<dbReference type="GO" id="GO:0006270">
    <property type="term" value="P:DNA replication initiation"/>
    <property type="evidence" value="ECO:0007669"/>
    <property type="project" value="TreeGrafter"/>
</dbReference>
<dbReference type="GO" id="GO:0005664">
    <property type="term" value="C:nuclear origin of replication recognition complex"/>
    <property type="evidence" value="ECO:0007669"/>
    <property type="project" value="TreeGrafter"/>
</dbReference>
<proteinExistence type="inferred from homology"/>
<dbReference type="PANTHER" id="PTHR12705">
    <property type="entry name" value="ORIGIN RECOGNITION COMPLEX SUBUNIT 5"/>
    <property type="match status" value="1"/>
</dbReference>
<dbReference type="Gene3D" id="3.40.50.300">
    <property type="entry name" value="P-loop containing nucleotide triphosphate hydrolases"/>
    <property type="match status" value="1"/>
</dbReference>
<evidence type="ECO:0000259" key="10">
    <source>
        <dbReference type="Pfam" id="PF21639"/>
    </source>
</evidence>
<dbReference type="InterPro" id="IPR041664">
    <property type="entry name" value="AAA_16"/>
</dbReference>
<dbReference type="Proteomes" id="UP000504607">
    <property type="component" value="Unplaced"/>
</dbReference>
<dbReference type="GeneID" id="105034434"/>
<evidence type="ECO:0000256" key="1">
    <source>
        <dbReference type="ARBA" id="ARBA00004123"/>
    </source>
</evidence>
<dbReference type="Pfam" id="PF21639">
    <property type="entry name" value="ORC5_lid"/>
    <property type="match status" value="1"/>
</dbReference>
<keyword evidence="5" id="KW-0067">ATP-binding</keyword>
<keyword evidence="11" id="KW-1185">Reference proteome</keyword>
<dbReference type="InParanoid" id="A0A6I9QE68"/>
<dbReference type="KEGG" id="egu:105034434"/>
<dbReference type="InterPro" id="IPR048866">
    <property type="entry name" value="ORC5_lid"/>
</dbReference>
<dbReference type="PANTHER" id="PTHR12705:SF0">
    <property type="entry name" value="ORIGIN RECOGNITION COMPLEX SUBUNIT 5"/>
    <property type="match status" value="1"/>
</dbReference>
<organism evidence="11 12">
    <name type="scientific">Elaeis guineensis var. tenera</name>
    <name type="common">Oil palm</name>
    <dbReference type="NCBI Taxonomy" id="51953"/>
    <lineage>
        <taxon>Eukaryota</taxon>
        <taxon>Viridiplantae</taxon>
        <taxon>Streptophyta</taxon>
        <taxon>Embryophyta</taxon>
        <taxon>Tracheophyta</taxon>
        <taxon>Spermatophyta</taxon>
        <taxon>Magnoliopsida</taxon>
        <taxon>Liliopsida</taxon>
        <taxon>Arecaceae</taxon>
        <taxon>Arecoideae</taxon>
        <taxon>Cocoseae</taxon>
        <taxon>Elaeidinae</taxon>
        <taxon>Elaeis</taxon>
    </lineage>
</organism>
<evidence type="ECO:0000256" key="3">
    <source>
        <dbReference type="ARBA" id="ARBA00022705"/>
    </source>
</evidence>
<evidence type="ECO:0000259" key="8">
    <source>
        <dbReference type="Pfam" id="PF13191"/>
    </source>
</evidence>
<keyword evidence="3" id="KW-0235">DNA replication</keyword>
<dbReference type="InterPro" id="IPR047088">
    <property type="entry name" value="ORC5_C"/>
</dbReference>
<comment type="similarity">
    <text evidence="2">Belongs to the ORC5 family.</text>
</comment>
<feature type="compositionally biased region" description="Low complexity" evidence="7">
    <location>
        <begin position="15"/>
        <end position="26"/>
    </location>
</feature>
<dbReference type="RefSeq" id="XP_010907900.1">
    <property type="nucleotide sequence ID" value="XM_010909598.3"/>
</dbReference>
<evidence type="ECO:0000256" key="2">
    <source>
        <dbReference type="ARBA" id="ARBA00006269"/>
    </source>
</evidence>
<feature type="domain" description="Origin recognition complex subunit 5 C-terminal" evidence="9">
    <location>
        <begin position="370"/>
        <end position="527"/>
    </location>
</feature>
<dbReference type="SUPFAM" id="SSF52540">
    <property type="entry name" value="P-loop containing nucleoside triphosphate hydrolases"/>
    <property type="match status" value="1"/>
</dbReference>
<reference evidence="12" key="1">
    <citation type="submission" date="2025-08" db="UniProtKB">
        <authorList>
            <consortium name="RefSeq"/>
        </authorList>
    </citation>
    <scope>IDENTIFICATION</scope>
</reference>
<dbReference type="AlphaFoldDB" id="A0A6I9QE68"/>